<feature type="transmembrane region" description="Helical" evidence="9">
    <location>
        <begin position="15"/>
        <end position="33"/>
    </location>
</feature>
<evidence type="ECO:0000256" key="9">
    <source>
        <dbReference type="SAM" id="Phobius"/>
    </source>
</evidence>
<keyword evidence="5 9" id="KW-0812">Transmembrane</keyword>
<comment type="subcellular location">
    <subcellularLocation>
        <location evidence="1">Cell inner membrane</location>
        <topology evidence="1">Multi-pass membrane protein</topology>
    </subcellularLocation>
</comment>
<evidence type="ECO:0000256" key="5">
    <source>
        <dbReference type="ARBA" id="ARBA00022692"/>
    </source>
</evidence>
<gene>
    <name evidence="10" type="ORF">F1188_05120</name>
</gene>
<dbReference type="Proteomes" id="UP000324065">
    <property type="component" value="Unassembled WGS sequence"/>
</dbReference>
<evidence type="ECO:0000256" key="2">
    <source>
        <dbReference type="ARBA" id="ARBA00022448"/>
    </source>
</evidence>
<feature type="transmembrane region" description="Helical" evidence="9">
    <location>
        <begin position="54"/>
        <end position="76"/>
    </location>
</feature>
<comment type="caution">
    <text evidence="10">The sequence shown here is derived from an EMBL/GenBank/DDBJ whole genome shotgun (WGS) entry which is preliminary data.</text>
</comment>
<evidence type="ECO:0000313" key="10">
    <source>
        <dbReference type="EMBL" id="KAA5606714.1"/>
    </source>
</evidence>
<feature type="transmembrane region" description="Helical" evidence="9">
    <location>
        <begin position="174"/>
        <end position="192"/>
    </location>
</feature>
<dbReference type="PANTHER" id="PTHR30574:SF1">
    <property type="entry name" value="SULPHUR TRANSPORT DOMAIN-CONTAINING PROTEIN"/>
    <property type="match status" value="1"/>
</dbReference>
<reference evidence="10 11" key="1">
    <citation type="submission" date="2019-09" db="EMBL/GenBank/DDBJ databases">
        <title>Genome sequence of Roseospira marina, one of the more divergent members of the non-sulfur purple photosynthetic bacterial family, the Rhodospirillaceae.</title>
        <authorList>
            <person name="Meyer T."/>
            <person name="Kyndt J."/>
        </authorList>
    </citation>
    <scope>NUCLEOTIDE SEQUENCE [LARGE SCALE GENOMIC DNA]</scope>
    <source>
        <strain evidence="10 11">DSM 15113</strain>
    </source>
</reference>
<dbReference type="RefSeq" id="WP_150061315.1">
    <property type="nucleotide sequence ID" value="NZ_JACHII010000005.1"/>
</dbReference>
<dbReference type="PANTHER" id="PTHR30574">
    <property type="entry name" value="INNER MEMBRANE PROTEIN YEDE"/>
    <property type="match status" value="1"/>
</dbReference>
<evidence type="ECO:0000256" key="8">
    <source>
        <dbReference type="ARBA" id="ARBA00035655"/>
    </source>
</evidence>
<dbReference type="OrthoDB" id="5342349at2"/>
<keyword evidence="11" id="KW-1185">Reference proteome</keyword>
<accession>A0A5M6IEM4</accession>
<evidence type="ECO:0000313" key="11">
    <source>
        <dbReference type="Proteomes" id="UP000324065"/>
    </source>
</evidence>
<dbReference type="GO" id="GO:0005886">
    <property type="term" value="C:plasma membrane"/>
    <property type="evidence" value="ECO:0007669"/>
    <property type="project" value="UniProtKB-SubCell"/>
</dbReference>
<keyword evidence="3" id="KW-1003">Cell membrane</keyword>
<protein>
    <submittedName>
        <fullName evidence="10">YeeE/YedE family protein</fullName>
    </submittedName>
</protein>
<evidence type="ECO:0000256" key="4">
    <source>
        <dbReference type="ARBA" id="ARBA00022519"/>
    </source>
</evidence>
<feature type="transmembrane region" description="Helical" evidence="9">
    <location>
        <begin position="115"/>
        <end position="137"/>
    </location>
</feature>
<evidence type="ECO:0000256" key="7">
    <source>
        <dbReference type="ARBA" id="ARBA00023136"/>
    </source>
</evidence>
<organism evidence="10 11">
    <name type="scientific">Roseospira marina</name>
    <dbReference type="NCBI Taxonomy" id="140057"/>
    <lineage>
        <taxon>Bacteria</taxon>
        <taxon>Pseudomonadati</taxon>
        <taxon>Pseudomonadota</taxon>
        <taxon>Alphaproteobacteria</taxon>
        <taxon>Rhodospirillales</taxon>
        <taxon>Rhodospirillaceae</taxon>
        <taxon>Roseospira</taxon>
    </lineage>
</organism>
<feature type="transmembrane region" description="Helical" evidence="9">
    <location>
        <begin position="199"/>
        <end position="218"/>
    </location>
</feature>
<dbReference type="AlphaFoldDB" id="A0A5M6IEM4"/>
<keyword evidence="2" id="KW-0813">Transport</keyword>
<evidence type="ECO:0000256" key="6">
    <source>
        <dbReference type="ARBA" id="ARBA00022989"/>
    </source>
</evidence>
<feature type="transmembrane region" description="Helical" evidence="9">
    <location>
        <begin position="323"/>
        <end position="345"/>
    </location>
</feature>
<keyword evidence="6 9" id="KW-1133">Transmembrane helix</keyword>
<sequence>MDLTGVLEAFGDSSTIVVGGLLIGLLFGGFAQRSRFCLRAAVIEFARGSVGPKMALWLVAFATAVLSTQALIQAGLLDVGAARQLGAAGSLSGAIIGGLMFGVGMILTRGCSSRLLVLSATGNLRALLSGLIFAVTAQASLRGVLAPVRETLAGLWVVDAPSVLNGLTLLGLDAQAGVVIGIVLFGLALYFAARNRLSAWAWVGGLGVGATIAVGWLFTYSLSYQAWDPVAVKSLSFTGPSADALMLVLSPLSGVLDFDNGLVPGVFLGAFLAAWVSGDLRLQGFTGGYGMRRYIVGAAFMGFGGMLAGGCAVGAGLTGGSVFALTAWTALFCMWVGAALADWIVDRAGLLLQDDAAAGENAQANAIARGGWVFLPEWRRRRTVDTAAEPIPVSASVDAVDATETGRKVLVS</sequence>
<keyword evidence="7 9" id="KW-0472">Membrane</keyword>
<dbReference type="EMBL" id="VWPJ01000003">
    <property type="protein sequence ID" value="KAA5606714.1"/>
    <property type="molecule type" value="Genomic_DNA"/>
</dbReference>
<feature type="transmembrane region" description="Helical" evidence="9">
    <location>
        <begin position="294"/>
        <end position="317"/>
    </location>
</feature>
<feature type="transmembrane region" description="Helical" evidence="9">
    <location>
        <begin position="88"/>
        <end position="108"/>
    </location>
</feature>
<comment type="similarity">
    <text evidence="8">Belongs to the TsuA/YedE (TC 9.B.102) family.</text>
</comment>
<name>A0A5M6IEM4_9PROT</name>
<evidence type="ECO:0000256" key="1">
    <source>
        <dbReference type="ARBA" id="ARBA00004429"/>
    </source>
</evidence>
<dbReference type="InterPro" id="IPR007272">
    <property type="entry name" value="Sulf_transp_TsuA/YedE"/>
</dbReference>
<dbReference type="Pfam" id="PF04143">
    <property type="entry name" value="Sulf_transp"/>
    <property type="match status" value="1"/>
</dbReference>
<proteinExistence type="inferred from homology"/>
<feature type="transmembrane region" description="Helical" evidence="9">
    <location>
        <begin position="262"/>
        <end position="282"/>
    </location>
</feature>
<evidence type="ECO:0000256" key="3">
    <source>
        <dbReference type="ARBA" id="ARBA00022475"/>
    </source>
</evidence>
<keyword evidence="4" id="KW-0997">Cell inner membrane</keyword>